<reference evidence="1 2" key="1">
    <citation type="journal article" date="2019" name="Int. J. Syst. Evol. Microbiol.">
        <title>Photorhabdus khanii subsp. guanajuatensis subsp. nov., isolated from Heterorhabditis atacamensis, and Photorhabdus luminescens subsp. mexicana subsp. nov., isolated from Heterorhabditis mexicana entomopathogenic nematodes.</title>
        <authorList>
            <person name="Machado R.A.R."/>
            <person name="Bruno P."/>
            <person name="Arce C.C.M."/>
            <person name="Liechti N."/>
            <person name="Kohler A."/>
            <person name="Bernal J."/>
            <person name="Bruggmann R."/>
            <person name="Turlings T.C.J."/>
        </authorList>
    </citation>
    <scope>NUCLEOTIDE SEQUENCE [LARGE SCALE GENOMIC DNA]</scope>
    <source>
        <strain evidence="1 2">MEX20-17</strain>
    </source>
</reference>
<organism evidence="1 2">
    <name type="scientific">Photorhabdus khanii subsp. guanajuatensis</name>
    <dbReference type="NCBI Taxonomy" id="2100166"/>
    <lineage>
        <taxon>Bacteria</taxon>
        <taxon>Pseudomonadati</taxon>
        <taxon>Pseudomonadota</taxon>
        <taxon>Gammaproteobacteria</taxon>
        <taxon>Enterobacterales</taxon>
        <taxon>Morganellaceae</taxon>
        <taxon>Photorhabdus</taxon>
    </lineage>
</organism>
<evidence type="ECO:0000313" key="1">
    <source>
        <dbReference type="EMBL" id="TDB44093.1"/>
    </source>
</evidence>
<name>A0A4R4ITF8_9GAMM</name>
<comment type="caution">
    <text evidence="1">The sequence shown here is derived from an EMBL/GenBank/DDBJ whole genome shotgun (WGS) entry which is preliminary data.</text>
</comment>
<dbReference type="AlphaFoldDB" id="A0A4R4ITF8"/>
<dbReference type="InterPro" id="IPR023213">
    <property type="entry name" value="CAT-like_dom_sf"/>
</dbReference>
<sequence length="89" mass="10722">MGINEYLSDLDESEKDEFYHLISKYNRSKNRSLIRRERLEDLLPLSLPQNRLWLLSQLEKALNYIINRHESLRTILVLKDNQPWVQLQG</sequence>
<dbReference type="Gene3D" id="3.30.559.10">
    <property type="entry name" value="Chloramphenicol acetyltransferase-like domain"/>
    <property type="match status" value="1"/>
</dbReference>
<evidence type="ECO:0000313" key="2">
    <source>
        <dbReference type="Proteomes" id="UP000295598"/>
    </source>
</evidence>
<dbReference type="RefSeq" id="WP_132356320.1">
    <property type="nucleotide sequence ID" value="NZ_CAWOJO010000081.1"/>
</dbReference>
<gene>
    <name evidence="1" type="ORF">C5467_23090</name>
</gene>
<dbReference type="EMBL" id="PUJY01000081">
    <property type="protein sequence ID" value="TDB44093.1"/>
    <property type="molecule type" value="Genomic_DNA"/>
</dbReference>
<dbReference type="Proteomes" id="UP000295598">
    <property type="component" value="Unassembled WGS sequence"/>
</dbReference>
<protein>
    <submittedName>
        <fullName evidence="1">Uncharacterized protein</fullName>
    </submittedName>
</protein>
<accession>A0A4R4ITF8</accession>
<proteinExistence type="predicted"/>
<dbReference type="SUPFAM" id="SSF52777">
    <property type="entry name" value="CoA-dependent acyltransferases"/>
    <property type="match status" value="1"/>
</dbReference>